<name>A0A9Q1IK96_SYNKA</name>
<organism evidence="2 3">
    <name type="scientific">Synaphobranchus kaupii</name>
    <name type="common">Kaup's arrowtooth eel</name>
    <dbReference type="NCBI Taxonomy" id="118154"/>
    <lineage>
        <taxon>Eukaryota</taxon>
        <taxon>Metazoa</taxon>
        <taxon>Chordata</taxon>
        <taxon>Craniata</taxon>
        <taxon>Vertebrata</taxon>
        <taxon>Euteleostomi</taxon>
        <taxon>Actinopterygii</taxon>
        <taxon>Neopterygii</taxon>
        <taxon>Teleostei</taxon>
        <taxon>Anguilliformes</taxon>
        <taxon>Synaphobranchidae</taxon>
        <taxon>Synaphobranchus</taxon>
    </lineage>
</organism>
<evidence type="ECO:0000256" key="1">
    <source>
        <dbReference type="SAM" id="Phobius"/>
    </source>
</evidence>
<dbReference type="AlphaFoldDB" id="A0A9Q1IK96"/>
<comment type="caution">
    <text evidence="2">The sequence shown here is derived from an EMBL/GenBank/DDBJ whole genome shotgun (WGS) entry which is preliminary data.</text>
</comment>
<evidence type="ECO:0000313" key="3">
    <source>
        <dbReference type="Proteomes" id="UP001152622"/>
    </source>
</evidence>
<evidence type="ECO:0000313" key="2">
    <source>
        <dbReference type="EMBL" id="KAJ8342569.1"/>
    </source>
</evidence>
<accession>A0A9Q1IK96</accession>
<keyword evidence="1" id="KW-0472">Membrane</keyword>
<protein>
    <submittedName>
        <fullName evidence="2">Uncharacterized protein</fullName>
    </submittedName>
</protein>
<feature type="transmembrane region" description="Helical" evidence="1">
    <location>
        <begin position="46"/>
        <end position="71"/>
    </location>
</feature>
<sequence length="88" mass="9389">MAFTPAVVRHQTFVTKVGGTTELNSYTKNVSTKSPEKPLAQSAPGLIGILGGIVAVGLIIGLAFTLLVVYCRQEKPRAETRNDPCCSR</sequence>
<keyword evidence="1" id="KW-0812">Transmembrane</keyword>
<proteinExistence type="predicted"/>
<keyword evidence="1" id="KW-1133">Transmembrane helix</keyword>
<reference evidence="2" key="1">
    <citation type="journal article" date="2023" name="Science">
        <title>Genome structures resolve the early diversification of teleost fishes.</title>
        <authorList>
            <person name="Parey E."/>
            <person name="Louis A."/>
            <person name="Montfort J."/>
            <person name="Bouchez O."/>
            <person name="Roques C."/>
            <person name="Iampietro C."/>
            <person name="Lluch J."/>
            <person name="Castinel A."/>
            <person name="Donnadieu C."/>
            <person name="Desvignes T."/>
            <person name="Floi Bucao C."/>
            <person name="Jouanno E."/>
            <person name="Wen M."/>
            <person name="Mejri S."/>
            <person name="Dirks R."/>
            <person name="Jansen H."/>
            <person name="Henkel C."/>
            <person name="Chen W.J."/>
            <person name="Zahm M."/>
            <person name="Cabau C."/>
            <person name="Klopp C."/>
            <person name="Thompson A.W."/>
            <person name="Robinson-Rechavi M."/>
            <person name="Braasch I."/>
            <person name="Lecointre G."/>
            <person name="Bobe J."/>
            <person name="Postlethwait J.H."/>
            <person name="Berthelot C."/>
            <person name="Roest Crollius H."/>
            <person name="Guiguen Y."/>
        </authorList>
    </citation>
    <scope>NUCLEOTIDE SEQUENCE</scope>
    <source>
        <strain evidence="2">WJC10195</strain>
    </source>
</reference>
<dbReference type="EMBL" id="JAINUF010000014">
    <property type="protein sequence ID" value="KAJ8342569.1"/>
    <property type="molecule type" value="Genomic_DNA"/>
</dbReference>
<gene>
    <name evidence="2" type="ORF">SKAU_G00324970</name>
</gene>
<keyword evidence="3" id="KW-1185">Reference proteome</keyword>
<dbReference type="Proteomes" id="UP001152622">
    <property type="component" value="Chromosome 14"/>
</dbReference>